<evidence type="ECO:0000313" key="3">
    <source>
        <dbReference type="Proteomes" id="UP001163064"/>
    </source>
</evidence>
<protein>
    <submittedName>
        <fullName evidence="2">Uncharacterized protein</fullName>
    </submittedName>
</protein>
<keyword evidence="3" id="KW-1185">Reference proteome</keyword>
<keyword evidence="1" id="KW-1133">Transmembrane helix</keyword>
<sequence length="349" mass="38233">MNSQFSRARWWLLRRWGRVRRRLRKQSQQNWAAQRRTDLESALSALGIPRADAAKILGALRSWRPAPELVVIGFGIFLAMAVVWQVFTQAVDGAARAVGWHAAEQAVANYRWLIAQADAGGTGLGPGSWAALCLLLTLWVAPPIVWCAQRSTSFRYTFVLRCVDSVIACAKADATLGPSRARALRRVDEHCQIMERHLFRVHRASRSVARRSPRNAPIKRHAALVAGAQRDALRRIDVDPRQALRDLARLQISMAENYLDGRLAALVPADRLQGVQPVSRLRSQWRESAQVSVAILAAMGAATGAARLFAALGVGDGLMPWLVLGAAVLAAVVVAGWGRVSGLVQLMRG</sequence>
<keyword evidence="1" id="KW-0472">Membrane</keyword>
<name>A0ABT3TWU7_9ACTN</name>
<feature type="transmembrane region" description="Helical" evidence="1">
    <location>
        <begin position="291"/>
        <end position="312"/>
    </location>
</feature>
<comment type="caution">
    <text evidence="2">The sequence shown here is derived from an EMBL/GenBank/DDBJ whole genome shotgun (WGS) entry which is preliminary data.</text>
</comment>
<evidence type="ECO:0000256" key="1">
    <source>
        <dbReference type="SAM" id="Phobius"/>
    </source>
</evidence>
<dbReference type="Proteomes" id="UP001163064">
    <property type="component" value="Unassembled WGS sequence"/>
</dbReference>
<keyword evidence="1" id="KW-0812">Transmembrane</keyword>
<feature type="transmembrane region" description="Helical" evidence="1">
    <location>
        <begin position="318"/>
        <end position="338"/>
    </location>
</feature>
<accession>A0ABT3TWU7</accession>
<evidence type="ECO:0000313" key="2">
    <source>
        <dbReference type="EMBL" id="MCX3061522.1"/>
    </source>
</evidence>
<reference evidence="2" key="1">
    <citation type="submission" date="2022-10" db="EMBL/GenBank/DDBJ databases">
        <title>Streptomyces beihaiensis sp. nov., a chitin degrading actinobacterium, isolated from shrimp pond soil.</title>
        <authorList>
            <person name="Xie J."/>
            <person name="Shen N."/>
        </authorList>
    </citation>
    <scope>NUCLEOTIDE SEQUENCE</scope>
    <source>
        <strain evidence="2">GXMU-J5</strain>
    </source>
</reference>
<feature type="transmembrane region" description="Helical" evidence="1">
    <location>
        <begin position="69"/>
        <end position="87"/>
    </location>
</feature>
<gene>
    <name evidence="2" type="ORF">OFY01_17490</name>
</gene>
<organism evidence="2 3">
    <name type="scientific">Streptomyces beihaiensis</name>
    <dbReference type="NCBI Taxonomy" id="2984495"/>
    <lineage>
        <taxon>Bacteria</taxon>
        <taxon>Bacillati</taxon>
        <taxon>Actinomycetota</taxon>
        <taxon>Actinomycetes</taxon>
        <taxon>Kitasatosporales</taxon>
        <taxon>Streptomycetaceae</taxon>
        <taxon>Streptomyces</taxon>
    </lineage>
</organism>
<proteinExistence type="predicted"/>
<dbReference type="RefSeq" id="WP_266600949.1">
    <property type="nucleotide sequence ID" value="NZ_JAPHNL010000222.1"/>
</dbReference>
<feature type="transmembrane region" description="Helical" evidence="1">
    <location>
        <begin position="129"/>
        <end position="148"/>
    </location>
</feature>
<dbReference type="EMBL" id="JAPHNL010000222">
    <property type="protein sequence ID" value="MCX3061522.1"/>
    <property type="molecule type" value="Genomic_DNA"/>
</dbReference>